<sequence length="71" mass="8242">MRYMTAAGQRKQQKCSDCERPGRELNRNHKTLELFDDRVRGACLVMSTQYVPGQDDDAIILLLFVVIRGWQ</sequence>
<dbReference type="AlphaFoldDB" id="A0AAN8F7Q5"/>
<evidence type="ECO:0000313" key="2">
    <source>
        <dbReference type="Proteomes" id="UP001331761"/>
    </source>
</evidence>
<comment type="caution">
    <text evidence="1">The sequence shown here is derived from an EMBL/GenBank/DDBJ whole genome shotgun (WGS) entry which is preliminary data.</text>
</comment>
<name>A0AAN8F7Q5_TRICO</name>
<reference evidence="1 2" key="1">
    <citation type="submission" date="2019-10" db="EMBL/GenBank/DDBJ databases">
        <title>Assembly and Annotation for the nematode Trichostrongylus colubriformis.</title>
        <authorList>
            <person name="Martin J."/>
        </authorList>
    </citation>
    <scope>NUCLEOTIDE SEQUENCE [LARGE SCALE GENOMIC DNA]</scope>
    <source>
        <strain evidence="1">G859</strain>
        <tissue evidence="1">Whole worm</tissue>
    </source>
</reference>
<gene>
    <name evidence="1" type="ORF">GCK32_008603</name>
</gene>
<protein>
    <submittedName>
        <fullName evidence="1">Uncharacterized protein</fullName>
    </submittedName>
</protein>
<proteinExistence type="predicted"/>
<keyword evidence="2" id="KW-1185">Reference proteome</keyword>
<accession>A0AAN8F7Q5</accession>
<dbReference type="EMBL" id="WIXE01023357">
    <property type="protein sequence ID" value="KAK5966583.1"/>
    <property type="molecule type" value="Genomic_DNA"/>
</dbReference>
<dbReference type="Proteomes" id="UP001331761">
    <property type="component" value="Unassembled WGS sequence"/>
</dbReference>
<evidence type="ECO:0000313" key="1">
    <source>
        <dbReference type="EMBL" id="KAK5966583.1"/>
    </source>
</evidence>
<organism evidence="1 2">
    <name type="scientific">Trichostrongylus colubriformis</name>
    <name type="common">Black scour worm</name>
    <dbReference type="NCBI Taxonomy" id="6319"/>
    <lineage>
        <taxon>Eukaryota</taxon>
        <taxon>Metazoa</taxon>
        <taxon>Ecdysozoa</taxon>
        <taxon>Nematoda</taxon>
        <taxon>Chromadorea</taxon>
        <taxon>Rhabditida</taxon>
        <taxon>Rhabditina</taxon>
        <taxon>Rhabditomorpha</taxon>
        <taxon>Strongyloidea</taxon>
        <taxon>Trichostrongylidae</taxon>
        <taxon>Trichostrongylus</taxon>
    </lineage>
</organism>